<dbReference type="GO" id="GO:0005634">
    <property type="term" value="C:nucleus"/>
    <property type="evidence" value="ECO:0007669"/>
    <property type="project" value="UniProtKB-SubCell"/>
</dbReference>
<dbReference type="InterPro" id="IPR046347">
    <property type="entry name" value="bZIP_sf"/>
</dbReference>
<keyword evidence="8" id="KW-1185">Reference proteome</keyword>
<dbReference type="SMART" id="SM00338">
    <property type="entry name" value="BRLZ"/>
    <property type="match status" value="1"/>
</dbReference>
<sequence>MASSKVGLATNPDQPRNSSSSSSSISSSSHHSLPTLFLNLSDSDHHRHPMDDLLNSIYPTAAAAAAAPPSKTADEVWKDIVAGNSSGTHQSNNNTNSEGLDVVTLEDYLIKERVLSVPSAAAAASGTTAMVQFGNGVDGTVVGTSGGGGGKGKRRVMEETVDKATLQKQRRMIKNRESAARSRERKQAYTSELEYLVHQLEQENARLLNETADEKRQRFKQLMECIIPIEERPRPPIRSFRRTNSSPM</sequence>
<dbReference type="GO" id="GO:0045893">
    <property type="term" value="P:positive regulation of DNA-templated transcription"/>
    <property type="evidence" value="ECO:0007669"/>
    <property type="project" value="InterPro"/>
</dbReference>
<dbReference type="GO" id="GO:0003677">
    <property type="term" value="F:DNA binding"/>
    <property type="evidence" value="ECO:0007669"/>
    <property type="project" value="UniProtKB-KW"/>
</dbReference>
<dbReference type="InterPro" id="IPR043452">
    <property type="entry name" value="BZIP46-like"/>
</dbReference>
<dbReference type="PANTHER" id="PTHR22952:SF392">
    <property type="entry name" value="BZIP TRANSCRIPTION FACTOR 12"/>
    <property type="match status" value="1"/>
</dbReference>
<accession>A0AAV1XSL1</accession>
<evidence type="ECO:0000313" key="7">
    <source>
        <dbReference type="EMBL" id="CAL0324517.1"/>
    </source>
</evidence>
<evidence type="ECO:0000313" key="8">
    <source>
        <dbReference type="Proteomes" id="UP001497480"/>
    </source>
</evidence>
<name>A0AAV1XSL1_LUPLU</name>
<evidence type="ECO:0000256" key="3">
    <source>
        <dbReference type="ARBA" id="ARBA00023242"/>
    </source>
</evidence>
<dbReference type="EMBL" id="CAXHTB010000018">
    <property type="protein sequence ID" value="CAL0324517.1"/>
    <property type="molecule type" value="Genomic_DNA"/>
</dbReference>
<evidence type="ECO:0000259" key="6">
    <source>
        <dbReference type="PROSITE" id="PS50217"/>
    </source>
</evidence>
<dbReference type="AlphaFoldDB" id="A0AAV1XSL1"/>
<dbReference type="SUPFAM" id="SSF57959">
    <property type="entry name" value="Leucine zipper domain"/>
    <property type="match status" value="1"/>
</dbReference>
<dbReference type="PROSITE" id="PS50217">
    <property type="entry name" value="BZIP"/>
    <property type="match status" value="1"/>
</dbReference>
<dbReference type="Pfam" id="PF00170">
    <property type="entry name" value="bZIP_1"/>
    <property type="match status" value="1"/>
</dbReference>
<keyword evidence="4" id="KW-0175">Coiled coil</keyword>
<dbReference type="GO" id="GO:0003700">
    <property type="term" value="F:DNA-binding transcription factor activity"/>
    <property type="evidence" value="ECO:0007669"/>
    <property type="project" value="InterPro"/>
</dbReference>
<feature type="coiled-coil region" evidence="4">
    <location>
        <begin position="190"/>
        <end position="217"/>
    </location>
</feature>
<gene>
    <name evidence="7" type="ORF">LLUT_LOCUS25577</name>
</gene>
<dbReference type="Gene3D" id="1.20.5.170">
    <property type="match status" value="1"/>
</dbReference>
<protein>
    <recommendedName>
        <fullName evidence="6">BZIP domain-containing protein</fullName>
    </recommendedName>
</protein>
<feature type="domain" description="BZIP" evidence="6">
    <location>
        <begin position="165"/>
        <end position="217"/>
    </location>
</feature>
<dbReference type="PROSITE" id="PS00036">
    <property type="entry name" value="BZIP_BASIC"/>
    <property type="match status" value="1"/>
</dbReference>
<dbReference type="Proteomes" id="UP001497480">
    <property type="component" value="Unassembled WGS sequence"/>
</dbReference>
<comment type="caution">
    <text evidence="7">The sequence shown here is derived from an EMBL/GenBank/DDBJ whole genome shotgun (WGS) entry which is preliminary data.</text>
</comment>
<comment type="subcellular location">
    <subcellularLocation>
        <location evidence="1">Nucleus</location>
    </subcellularLocation>
</comment>
<evidence type="ECO:0000256" key="1">
    <source>
        <dbReference type="ARBA" id="ARBA00004123"/>
    </source>
</evidence>
<evidence type="ECO:0000256" key="2">
    <source>
        <dbReference type="ARBA" id="ARBA00023125"/>
    </source>
</evidence>
<evidence type="ECO:0000256" key="4">
    <source>
        <dbReference type="SAM" id="Coils"/>
    </source>
</evidence>
<keyword evidence="3" id="KW-0539">Nucleus</keyword>
<evidence type="ECO:0000256" key="5">
    <source>
        <dbReference type="SAM" id="MobiDB-lite"/>
    </source>
</evidence>
<dbReference type="CDD" id="cd14707">
    <property type="entry name" value="bZIP_plant_BZIP46"/>
    <property type="match status" value="1"/>
</dbReference>
<organism evidence="7 8">
    <name type="scientific">Lupinus luteus</name>
    <name type="common">European yellow lupine</name>
    <dbReference type="NCBI Taxonomy" id="3873"/>
    <lineage>
        <taxon>Eukaryota</taxon>
        <taxon>Viridiplantae</taxon>
        <taxon>Streptophyta</taxon>
        <taxon>Embryophyta</taxon>
        <taxon>Tracheophyta</taxon>
        <taxon>Spermatophyta</taxon>
        <taxon>Magnoliopsida</taxon>
        <taxon>eudicotyledons</taxon>
        <taxon>Gunneridae</taxon>
        <taxon>Pentapetalae</taxon>
        <taxon>rosids</taxon>
        <taxon>fabids</taxon>
        <taxon>Fabales</taxon>
        <taxon>Fabaceae</taxon>
        <taxon>Papilionoideae</taxon>
        <taxon>50 kb inversion clade</taxon>
        <taxon>genistoids sensu lato</taxon>
        <taxon>core genistoids</taxon>
        <taxon>Genisteae</taxon>
        <taxon>Lupinus</taxon>
    </lineage>
</organism>
<feature type="region of interest" description="Disordered" evidence="5">
    <location>
        <begin position="1"/>
        <end position="31"/>
    </location>
</feature>
<dbReference type="FunFam" id="1.20.5.170:FF:000036">
    <property type="entry name" value="ABSCISIC ACID-INSENSITIVE 5-like protein 2"/>
    <property type="match status" value="1"/>
</dbReference>
<proteinExistence type="predicted"/>
<feature type="compositionally biased region" description="Low complexity" evidence="5">
    <location>
        <begin position="18"/>
        <end position="31"/>
    </location>
</feature>
<keyword evidence="2" id="KW-0238">DNA-binding</keyword>
<reference evidence="7 8" key="1">
    <citation type="submission" date="2024-03" db="EMBL/GenBank/DDBJ databases">
        <authorList>
            <person name="Martinez-Hernandez J."/>
        </authorList>
    </citation>
    <scope>NUCLEOTIDE SEQUENCE [LARGE SCALE GENOMIC DNA]</scope>
</reference>
<dbReference type="InterPro" id="IPR004827">
    <property type="entry name" value="bZIP"/>
</dbReference>
<dbReference type="PANTHER" id="PTHR22952">
    <property type="entry name" value="CAMP-RESPONSE ELEMENT BINDING PROTEIN-RELATED"/>
    <property type="match status" value="1"/>
</dbReference>